<dbReference type="GO" id="GO:0003677">
    <property type="term" value="F:DNA binding"/>
    <property type="evidence" value="ECO:0007669"/>
    <property type="project" value="UniProtKB-KW"/>
</dbReference>
<evidence type="ECO:0000256" key="3">
    <source>
        <dbReference type="ARBA" id="ARBA00023125"/>
    </source>
</evidence>
<comment type="similarity">
    <text evidence="1">In the C-terminal section; belongs to the transposase 35 family.</text>
</comment>
<evidence type="ECO:0000313" key="8">
    <source>
        <dbReference type="Proteomes" id="UP001595925"/>
    </source>
</evidence>
<dbReference type="GO" id="GO:0032196">
    <property type="term" value="P:transposition"/>
    <property type="evidence" value="ECO:0007669"/>
    <property type="project" value="UniProtKB-KW"/>
</dbReference>
<comment type="caution">
    <text evidence="7">The sequence shown here is derived from an EMBL/GenBank/DDBJ whole genome shotgun (WGS) entry which is preliminary data.</text>
</comment>
<evidence type="ECO:0000259" key="6">
    <source>
        <dbReference type="Pfam" id="PF07282"/>
    </source>
</evidence>
<accession>A0ABD5QE21</accession>
<sequence length="367" mass="41895">MVETRRTVVAKLDVDDSDATLLHKTVEEYLWAANYIVRDAWQDDYKPTSKTKLHERTYSAVRGETRLQANLVQSARNKAAEAIKGVVARWKNGKKSSQPHFTTPSVRYDKRSATFHEDYVSLSTVNGRVEAKYVLPPEGENPQTKYLRNDDYEVTGATLQYRDETDTFYLHIGTKADVEPEIPDEGDTEHSTVLGVDLGIEQIAVTSTGMFWNGAYLNHRRQEYERIRGNIQHTGTESAHRTIEQMGDRETRWVEDSLHRISKAIVQEAVAHGCSHIAFEDLIDIRDRMPGAKKFHAWAFRRLYDYTAYKAEAEEIATTQIDPAYTSQRCSQCGTTLRENRPSQAEFRCQQTVARSLLPQRATDGSE</sequence>
<dbReference type="InterPro" id="IPR001959">
    <property type="entry name" value="Transposase"/>
</dbReference>
<keyword evidence="8" id="KW-1185">Reference proteome</keyword>
<evidence type="ECO:0000313" key="7">
    <source>
        <dbReference type="EMBL" id="MFC4987842.1"/>
    </source>
</evidence>
<evidence type="ECO:0000256" key="1">
    <source>
        <dbReference type="ARBA" id="ARBA00008761"/>
    </source>
</evidence>
<proteinExistence type="inferred from homology"/>
<keyword evidence="4" id="KW-0233">DNA recombination</keyword>
<dbReference type="Pfam" id="PF07282">
    <property type="entry name" value="Cas12f1-like_TNB"/>
    <property type="match status" value="1"/>
</dbReference>
<evidence type="ECO:0000256" key="2">
    <source>
        <dbReference type="ARBA" id="ARBA00022578"/>
    </source>
</evidence>
<dbReference type="NCBIfam" id="TIGR01766">
    <property type="entry name" value="IS200/IS605 family accessory protein TnpB-like domain"/>
    <property type="match status" value="1"/>
</dbReference>
<dbReference type="Proteomes" id="UP001595925">
    <property type="component" value="Unassembled WGS sequence"/>
</dbReference>
<dbReference type="GO" id="GO:0006310">
    <property type="term" value="P:DNA recombination"/>
    <property type="evidence" value="ECO:0007669"/>
    <property type="project" value="UniProtKB-KW"/>
</dbReference>
<name>A0ABD5QE21_9EURY</name>
<protein>
    <submittedName>
        <fullName evidence="7">RNA-guided endonuclease InsQ/TnpB family protein</fullName>
    </submittedName>
</protein>
<feature type="domain" description="Cas12f1-like TNB" evidence="6">
    <location>
        <begin position="300"/>
        <end position="351"/>
    </location>
</feature>
<evidence type="ECO:0000256" key="4">
    <source>
        <dbReference type="ARBA" id="ARBA00023172"/>
    </source>
</evidence>
<reference evidence="7 8" key="1">
    <citation type="journal article" date="2019" name="Int. J. Syst. Evol. Microbiol.">
        <title>The Global Catalogue of Microorganisms (GCM) 10K type strain sequencing project: providing services to taxonomists for standard genome sequencing and annotation.</title>
        <authorList>
            <consortium name="The Broad Institute Genomics Platform"/>
            <consortium name="The Broad Institute Genome Sequencing Center for Infectious Disease"/>
            <person name="Wu L."/>
            <person name="Ma J."/>
        </authorList>
    </citation>
    <scope>NUCLEOTIDE SEQUENCE [LARGE SCALE GENOMIC DNA]</scope>
    <source>
        <strain evidence="7 8">CGMCC 1.15824</strain>
    </source>
</reference>
<dbReference type="InterPro" id="IPR010095">
    <property type="entry name" value="Cas12f1-like_TNB"/>
</dbReference>
<dbReference type="RefSeq" id="WP_224828300.1">
    <property type="nucleotide sequence ID" value="NZ_JAIVEF010000005.1"/>
</dbReference>
<keyword evidence="7" id="KW-0378">Hydrolase</keyword>
<gene>
    <name evidence="7" type="ORF">ACFPFO_08695</name>
</gene>
<keyword evidence="2" id="KW-0815">Transposition</keyword>
<dbReference type="NCBIfam" id="NF040570">
    <property type="entry name" value="guided_TnpB"/>
    <property type="match status" value="1"/>
</dbReference>
<dbReference type="Pfam" id="PF01385">
    <property type="entry name" value="OrfB_IS605"/>
    <property type="match status" value="1"/>
</dbReference>
<keyword evidence="7" id="KW-0255">Endonuclease</keyword>
<feature type="domain" description="Probable transposase IS891/IS1136/IS1341" evidence="5">
    <location>
        <begin position="185"/>
        <end position="285"/>
    </location>
</feature>
<dbReference type="GO" id="GO:0004519">
    <property type="term" value="F:endonuclease activity"/>
    <property type="evidence" value="ECO:0007669"/>
    <property type="project" value="UniProtKB-KW"/>
</dbReference>
<organism evidence="7 8">
    <name type="scientific">Saliphagus infecundisoli</name>
    <dbReference type="NCBI Taxonomy" id="1849069"/>
    <lineage>
        <taxon>Archaea</taxon>
        <taxon>Methanobacteriati</taxon>
        <taxon>Methanobacteriota</taxon>
        <taxon>Stenosarchaea group</taxon>
        <taxon>Halobacteria</taxon>
        <taxon>Halobacteriales</taxon>
        <taxon>Natrialbaceae</taxon>
        <taxon>Saliphagus</taxon>
    </lineage>
</organism>
<evidence type="ECO:0000259" key="5">
    <source>
        <dbReference type="Pfam" id="PF01385"/>
    </source>
</evidence>
<keyword evidence="3" id="KW-0238">DNA-binding</keyword>
<keyword evidence="7" id="KW-0540">Nuclease</keyword>
<dbReference type="AlphaFoldDB" id="A0ABD5QE21"/>
<dbReference type="EMBL" id="JBHSJG010000032">
    <property type="protein sequence ID" value="MFC4987842.1"/>
    <property type="molecule type" value="Genomic_DNA"/>
</dbReference>